<evidence type="ECO:0000313" key="1">
    <source>
        <dbReference type="EMBL" id="RNA34327.1"/>
    </source>
</evidence>
<sequence>MVLQTLNYFCFHLKKKELKKPVAFLSTPKHTSSIFIDSLKTKTTNEILDSFERIFSALLFVQGIDLVLPFSHLINILYGVHGYFYLHAKLHKIDPFFVRISEFLNQFN</sequence>
<comment type="caution">
    <text evidence="1">The sequence shown here is derived from an EMBL/GenBank/DDBJ whole genome shotgun (WGS) entry which is preliminary data.</text>
</comment>
<proteinExistence type="predicted"/>
<keyword evidence="2" id="KW-1185">Reference proteome</keyword>
<dbReference type="AlphaFoldDB" id="A0A3M7SFA5"/>
<accession>A0A3M7SFA5</accession>
<gene>
    <name evidence="1" type="ORF">BpHYR1_016912</name>
</gene>
<reference evidence="1 2" key="1">
    <citation type="journal article" date="2018" name="Sci. Rep.">
        <title>Genomic signatures of local adaptation to the degree of environmental predictability in rotifers.</title>
        <authorList>
            <person name="Franch-Gras L."/>
            <person name="Hahn C."/>
            <person name="Garcia-Roger E.M."/>
            <person name="Carmona M.J."/>
            <person name="Serra M."/>
            <person name="Gomez A."/>
        </authorList>
    </citation>
    <scope>NUCLEOTIDE SEQUENCE [LARGE SCALE GENOMIC DNA]</scope>
    <source>
        <strain evidence="1">HYR1</strain>
    </source>
</reference>
<dbReference type="EMBL" id="REGN01001497">
    <property type="protein sequence ID" value="RNA34327.1"/>
    <property type="molecule type" value="Genomic_DNA"/>
</dbReference>
<name>A0A3M7SFA5_BRAPC</name>
<dbReference type="Proteomes" id="UP000276133">
    <property type="component" value="Unassembled WGS sequence"/>
</dbReference>
<protein>
    <submittedName>
        <fullName evidence="1">Uncharacterized protein</fullName>
    </submittedName>
</protein>
<organism evidence="1 2">
    <name type="scientific">Brachionus plicatilis</name>
    <name type="common">Marine rotifer</name>
    <name type="synonym">Brachionus muelleri</name>
    <dbReference type="NCBI Taxonomy" id="10195"/>
    <lineage>
        <taxon>Eukaryota</taxon>
        <taxon>Metazoa</taxon>
        <taxon>Spiralia</taxon>
        <taxon>Gnathifera</taxon>
        <taxon>Rotifera</taxon>
        <taxon>Eurotatoria</taxon>
        <taxon>Monogononta</taxon>
        <taxon>Pseudotrocha</taxon>
        <taxon>Ploima</taxon>
        <taxon>Brachionidae</taxon>
        <taxon>Brachionus</taxon>
    </lineage>
</organism>
<evidence type="ECO:0000313" key="2">
    <source>
        <dbReference type="Proteomes" id="UP000276133"/>
    </source>
</evidence>